<keyword evidence="2" id="KW-1185">Reference proteome</keyword>
<evidence type="ECO:0000313" key="2">
    <source>
        <dbReference type="Proteomes" id="UP000730481"/>
    </source>
</evidence>
<organism evidence="1 2">
    <name type="scientific">Fusarium beomiforme</name>
    <dbReference type="NCBI Taxonomy" id="44412"/>
    <lineage>
        <taxon>Eukaryota</taxon>
        <taxon>Fungi</taxon>
        <taxon>Dikarya</taxon>
        <taxon>Ascomycota</taxon>
        <taxon>Pezizomycotina</taxon>
        <taxon>Sordariomycetes</taxon>
        <taxon>Hypocreomycetidae</taxon>
        <taxon>Hypocreales</taxon>
        <taxon>Nectriaceae</taxon>
        <taxon>Fusarium</taxon>
        <taxon>Fusarium burgessii species complex</taxon>
    </lineage>
</organism>
<reference evidence="1" key="1">
    <citation type="journal article" date="2017" name="Mycologia">
        <title>Fusarium algeriense, sp. nov., a novel toxigenic crown rot pathogen of durum wheat from Algeria is nested in the Fusarium burgessii species complex.</title>
        <authorList>
            <person name="Laraba I."/>
            <person name="Keddad A."/>
            <person name="Boureghda H."/>
            <person name="Abdallah N."/>
            <person name="Vaughan M.M."/>
            <person name="Proctor R.H."/>
            <person name="Busman M."/>
            <person name="O'Donnell K."/>
        </authorList>
    </citation>
    <scope>NUCLEOTIDE SEQUENCE</scope>
    <source>
        <strain evidence="1">NRRL 25174</strain>
    </source>
</reference>
<evidence type="ECO:0000313" key="1">
    <source>
        <dbReference type="EMBL" id="KAF4331673.1"/>
    </source>
</evidence>
<protein>
    <submittedName>
        <fullName evidence="1">Meiotic activator RIM4</fullName>
    </submittedName>
</protein>
<dbReference type="AlphaFoldDB" id="A0A9P5A524"/>
<dbReference type="EMBL" id="PVQB02001527">
    <property type="protein sequence ID" value="KAF4331673.1"/>
    <property type="molecule type" value="Genomic_DNA"/>
</dbReference>
<gene>
    <name evidence="1" type="ORF">FBEOM_14567</name>
</gene>
<accession>A0A9P5A524</accession>
<proteinExistence type="predicted"/>
<name>A0A9P5A524_9HYPO</name>
<reference evidence="1" key="2">
    <citation type="submission" date="2020-02" db="EMBL/GenBank/DDBJ databases">
        <title>Identification and distribution of gene clusters putatively required for synthesis of sphingolipid metabolism inhibitors in phylogenetically diverse species of the filamentous fungus Fusarium.</title>
        <authorList>
            <person name="Kim H.-S."/>
            <person name="Busman M."/>
            <person name="Brown D.W."/>
            <person name="Divon H."/>
            <person name="Uhlig S."/>
            <person name="Proctor R.H."/>
        </authorList>
    </citation>
    <scope>NUCLEOTIDE SEQUENCE</scope>
    <source>
        <strain evidence="1">NRRL 25174</strain>
    </source>
</reference>
<dbReference type="Proteomes" id="UP000730481">
    <property type="component" value="Unassembled WGS sequence"/>
</dbReference>
<comment type="caution">
    <text evidence="1">The sequence shown here is derived from an EMBL/GenBank/DDBJ whole genome shotgun (WGS) entry which is preliminary data.</text>
</comment>
<sequence>MSNPPPGGGVVTAIPTQYRTPHGAASTDRTLRNAFSALNFHYSGKDEDSELATASFTEIPPDDGMDEAMATCSIHLRVRTPWLPRGERRDSLLNPPIPGMRLRSAVDMEGHTVKASRTSGPSFNQKMEAFKQQAAGGGGSMSHGKVEVGGQVHQLARDQHGGPHRAFRISGPFSTTGRSLRWTFNQKIEAFKQKGVVDTAVEPLLSST</sequence>